<dbReference type="InterPro" id="IPR036388">
    <property type="entry name" value="WH-like_DNA-bd_sf"/>
</dbReference>
<dbReference type="SMART" id="SM00347">
    <property type="entry name" value="HTH_MARR"/>
    <property type="match status" value="1"/>
</dbReference>
<reference evidence="3" key="1">
    <citation type="submission" date="2016-10" db="EMBL/GenBank/DDBJ databases">
        <authorList>
            <person name="Varghese N."/>
            <person name="Submissions S."/>
        </authorList>
    </citation>
    <scope>NUCLEOTIDE SEQUENCE [LARGE SCALE GENOMIC DNA]</scope>
    <source>
        <strain evidence="3">CGMCC 4.6945</strain>
    </source>
</reference>
<dbReference type="PANTHER" id="PTHR33164:SF43">
    <property type="entry name" value="HTH-TYPE TRANSCRIPTIONAL REPRESSOR YETL"/>
    <property type="match status" value="1"/>
</dbReference>
<dbReference type="Gene3D" id="1.10.10.10">
    <property type="entry name" value="Winged helix-like DNA-binding domain superfamily/Winged helix DNA-binding domain"/>
    <property type="match status" value="1"/>
</dbReference>
<name>A0A1I0XA31_9CELL</name>
<dbReference type="GO" id="GO:0006950">
    <property type="term" value="P:response to stress"/>
    <property type="evidence" value="ECO:0007669"/>
    <property type="project" value="TreeGrafter"/>
</dbReference>
<dbReference type="Pfam" id="PF12802">
    <property type="entry name" value="MarR_2"/>
    <property type="match status" value="1"/>
</dbReference>
<dbReference type="InterPro" id="IPR039422">
    <property type="entry name" value="MarR/SlyA-like"/>
</dbReference>
<feature type="domain" description="HTH marR-type" evidence="1">
    <location>
        <begin position="9"/>
        <end position="145"/>
    </location>
</feature>
<dbReference type="GO" id="GO:0003677">
    <property type="term" value="F:DNA binding"/>
    <property type="evidence" value="ECO:0007669"/>
    <property type="project" value="UniProtKB-KW"/>
</dbReference>
<dbReference type="PROSITE" id="PS50995">
    <property type="entry name" value="HTH_MARR_2"/>
    <property type="match status" value="1"/>
</dbReference>
<dbReference type="InterPro" id="IPR000835">
    <property type="entry name" value="HTH_MarR-typ"/>
</dbReference>
<keyword evidence="3" id="KW-1185">Reference proteome</keyword>
<dbReference type="STRING" id="988821.SAMN05421867_104220"/>
<dbReference type="AlphaFoldDB" id="A0A1I0XA31"/>
<sequence>MSQPRVQLDTSIGYALKQAAAALRAAMDAALRPLDLSVSQYSCLELLGQRPGLSASDLARGTFLTRQSMQTLLAGLVERGLLERAATAAEGRALPIRLTEEGARLLAEASAAVAAVEGAMVADLTPTGRRRLHDDLVGLATALAGRPS</sequence>
<dbReference type="InterPro" id="IPR036390">
    <property type="entry name" value="WH_DNA-bd_sf"/>
</dbReference>
<dbReference type="RefSeq" id="WP_090031635.1">
    <property type="nucleotide sequence ID" value="NZ_BONM01000017.1"/>
</dbReference>
<protein>
    <submittedName>
        <fullName evidence="2">DNA-binding transcriptional regulator, MarR family</fullName>
    </submittedName>
</protein>
<dbReference type="EMBL" id="FOKA01000004">
    <property type="protein sequence ID" value="SFA97527.1"/>
    <property type="molecule type" value="Genomic_DNA"/>
</dbReference>
<dbReference type="Proteomes" id="UP000199012">
    <property type="component" value="Unassembled WGS sequence"/>
</dbReference>
<accession>A0A1I0XA31</accession>
<keyword evidence="2" id="KW-0238">DNA-binding</keyword>
<evidence type="ECO:0000313" key="3">
    <source>
        <dbReference type="Proteomes" id="UP000199012"/>
    </source>
</evidence>
<dbReference type="PANTHER" id="PTHR33164">
    <property type="entry name" value="TRANSCRIPTIONAL REGULATOR, MARR FAMILY"/>
    <property type="match status" value="1"/>
</dbReference>
<gene>
    <name evidence="2" type="ORF">SAMN05421867_104220</name>
</gene>
<evidence type="ECO:0000259" key="1">
    <source>
        <dbReference type="PROSITE" id="PS50995"/>
    </source>
</evidence>
<dbReference type="SUPFAM" id="SSF46785">
    <property type="entry name" value="Winged helix' DNA-binding domain"/>
    <property type="match status" value="1"/>
</dbReference>
<proteinExistence type="predicted"/>
<evidence type="ECO:0000313" key="2">
    <source>
        <dbReference type="EMBL" id="SFA97527.1"/>
    </source>
</evidence>
<dbReference type="GO" id="GO:0003700">
    <property type="term" value="F:DNA-binding transcription factor activity"/>
    <property type="evidence" value="ECO:0007669"/>
    <property type="project" value="InterPro"/>
</dbReference>
<organism evidence="2 3">
    <name type="scientific">Cellulomonas marina</name>
    <dbReference type="NCBI Taxonomy" id="988821"/>
    <lineage>
        <taxon>Bacteria</taxon>
        <taxon>Bacillati</taxon>
        <taxon>Actinomycetota</taxon>
        <taxon>Actinomycetes</taxon>
        <taxon>Micrococcales</taxon>
        <taxon>Cellulomonadaceae</taxon>
        <taxon>Cellulomonas</taxon>
    </lineage>
</organism>
<dbReference type="OrthoDB" id="3177763at2"/>